<evidence type="ECO:0000313" key="3">
    <source>
        <dbReference type="Proteomes" id="UP000268016"/>
    </source>
</evidence>
<keyword evidence="1" id="KW-0472">Membrane</keyword>
<organism evidence="2 3">
    <name type="scientific">Histidinibacterium lentulum</name>
    <dbReference type="NCBI Taxonomy" id="2480588"/>
    <lineage>
        <taxon>Bacteria</taxon>
        <taxon>Pseudomonadati</taxon>
        <taxon>Pseudomonadota</taxon>
        <taxon>Alphaproteobacteria</taxon>
        <taxon>Rhodobacterales</taxon>
        <taxon>Paracoccaceae</taxon>
        <taxon>Histidinibacterium</taxon>
    </lineage>
</organism>
<accession>A0A3N2RA57</accession>
<comment type="caution">
    <text evidence="2">The sequence shown here is derived from an EMBL/GenBank/DDBJ whole genome shotgun (WGS) entry which is preliminary data.</text>
</comment>
<keyword evidence="1" id="KW-1133">Transmembrane helix</keyword>
<feature type="transmembrane region" description="Helical" evidence="1">
    <location>
        <begin position="46"/>
        <end position="75"/>
    </location>
</feature>
<dbReference type="Pfam" id="PF14248">
    <property type="entry name" value="DUF4345"/>
    <property type="match status" value="1"/>
</dbReference>
<dbReference type="InterPro" id="IPR025597">
    <property type="entry name" value="DUF4345"/>
</dbReference>
<dbReference type="AlphaFoldDB" id="A0A3N2RA57"/>
<dbReference type="OrthoDB" id="7859418at2"/>
<dbReference type="RefSeq" id="WP_123640700.1">
    <property type="nucleotide sequence ID" value="NZ_ML119081.1"/>
</dbReference>
<dbReference type="Proteomes" id="UP000268016">
    <property type="component" value="Unassembled WGS sequence"/>
</dbReference>
<dbReference type="EMBL" id="RDRB01000001">
    <property type="protein sequence ID" value="ROU04295.1"/>
    <property type="molecule type" value="Genomic_DNA"/>
</dbReference>
<evidence type="ECO:0000256" key="1">
    <source>
        <dbReference type="SAM" id="Phobius"/>
    </source>
</evidence>
<keyword evidence="1" id="KW-0812">Transmembrane</keyword>
<gene>
    <name evidence="2" type="ORF">EAT49_02580</name>
</gene>
<evidence type="ECO:0000313" key="2">
    <source>
        <dbReference type="EMBL" id="ROU04295.1"/>
    </source>
</evidence>
<feature type="transmembrane region" description="Helical" evidence="1">
    <location>
        <begin position="7"/>
        <end position="26"/>
    </location>
</feature>
<keyword evidence="3" id="KW-1185">Reference proteome</keyword>
<proteinExistence type="predicted"/>
<reference evidence="2 3" key="1">
    <citation type="submission" date="2018-10" db="EMBL/GenBank/DDBJ databases">
        <title>Histidinibacterium lentulum gen. nov., sp. nov., a marine bacterium from the culture broth of Picochlorum sp. 122.</title>
        <authorList>
            <person name="Wang G."/>
        </authorList>
    </citation>
    <scope>NUCLEOTIDE SEQUENCE [LARGE SCALE GENOMIC DNA]</scope>
    <source>
        <strain evidence="2 3">B17</strain>
    </source>
</reference>
<feature type="transmembrane region" description="Helical" evidence="1">
    <location>
        <begin position="96"/>
        <end position="112"/>
    </location>
</feature>
<sequence>MDVFNPFLALVSIGFGLIGWLAPGYTMKVVDLQPGPTPMGPGEVRAASGALFVGLGAGALILGDPLAYAMIGFAWGGAAIGRLTSLALDGRTTKKWAFFGAETVVAALALLINL</sequence>
<name>A0A3N2RA57_9RHOB</name>
<protein>
    <submittedName>
        <fullName evidence="2">DUF4345 domain-containing protein</fullName>
    </submittedName>
</protein>